<dbReference type="Gene3D" id="3.30.450.20">
    <property type="entry name" value="PAS domain"/>
    <property type="match status" value="1"/>
</dbReference>
<dbReference type="Pfam" id="PF00672">
    <property type="entry name" value="HAMP"/>
    <property type="match status" value="1"/>
</dbReference>
<keyword evidence="5" id="KW-0472">Membrane</keyword>
<dbReference type="Proteomes" id="UP001156870">
    <property type="component" value="Unassembled WGS sequence"/>
</dbReference>
<dbReference type="FunFam" id="1.10.287.950:FF:000001">
    <property type="entry name" value="Methyl-accepting chemotaxis sensory transducer"/>
    <property type="match status" value="1"/>
</dbReference>
<comment type="similarity">
    <text evidence="3">Belongs to the methyl-accepting chemotaxis (MCP) protein family.</text>
</comment>
<evidence type="ECO:0000256" key="3">
    <source>
        <dbReference type="ARBA" id="ARBA00029447"/>
    </source>
</evidence>
<dbReference type="InterPro" id="IPR004089">
    <property type="entry name" value="MCPsignal_dom"/>
</dbReference>
<keyword evidence="2 4" id="KW-0807">Transducer</keyword>
<dbReference type="GO" id="GO:0016020">
    <property type="term" value="C:membrane"/>
    <property type="evidence" value="ECO:0007669"/>
    <property type="project" value="UniProtKB-SubCell"/>
</dbReference>
<organism evidence="8 9">
    <name type="scientific">Marinibactrum halimedae</name>
    <dbReference type="NCBI Taxonomy" id="1444977"/>
    <lineage>
        <taxon>Bacteria</taxon>
        <taxon>Pseudomonadati</taxon>
        <taxon>Pseudomonadota</taxon>
        <taxon>Gammaproteobacteria</taxon>
        <taxon>Cellvibrionales</taxon>
        <taxon>Cellvibrionaceae</taxon>
        <taxon>Marinibactrum</taxon>
    </lineage>
</organism>
<reference evidence="8 9" key="1">
    <citation type="journal article" date="2014" name="Int. J. Syst. Evol. Microbiol.">
        <title>Complete genome sequence of Corynebacterium casei LMG S-19264T (=DSM 44701T), isolated from a smear-ripened cheese.</title>
        <authorList>
            <consortium name="US DOE Joint Genome Institute (JGI-PGF)"/>
            <person name="Walter F."/>
            <person name="Albersmeier A."/>
            <person name="Kalinowski J."/>
            <person name="Ruckert C."/>
        </authorList>
    </citation>
    <scope>NUCLEOTIDE SEQUENCE [LARGE SCALE GENOMIC DNA]</scope>
    <source>
        <strain evidence="8 9">NBRC 110095</strain>
    </source>
</reference>
<dbReference type="PROSITE" id="PS50111">
    <property type="entry name" value="CHEMOTAXIS_TRANSDUC_2"/>
    <property type="match status" value="1"/>
</dbReference>
<dbReference type="SMART" id="SM00283">
    <property type="entry name" value="MA"/>
    <property type="match status" value="1"/>
</dbReference>
<dbReference type="RefSeq" id="WP_232595099.1">
    <property type="nucleotide sequence ID" value="NZ_BSPD01000092.1"/>
</dbReference>
<dbReference type="PANTHER" id="PTHR32089">
    <property type="entry name" value="METHYL-ACCEPTING CHEMOTAXIS PROTEIN MCPB"/>
    <property type="match status" value="1"/>
</dbReference>
<comment type="caution">
    <text evidence="8">The sequence shown here is derived from an EMBL/GenBank/DDBJ whole genome shotgun (WGS) entry which is preliminary data.</text>
</comment>
<feature type="transmembrane region" description="Helical" evidence="5">
    <location>
        <begin position="421"/>
        <end position="439"/>
    </location>
</feature>
<gene>
    <name evidence="8" type="ORF">GCM10007877_35940</name>
</gene>
<feature type="transmembrane region" description="Helical" evidence="5">
    <location>
        <begin position="7"/>
        <end position="27"/>
    </location>
</feature>
<keyword evidence="5" id="KW-0812">Transmembrane</keyword>
<evidence type="ECO:0000256" key="5">
    <source>
        <dbReference type="SAM" id="Phobius"/>
    </source>
</evidence>
<protein>
    <submittedName>
        <fullName evidence="8">Methyl-accepting chemotaxis protein</fullName>
    </submittedName>
</protein>
<dbReference type="Pfam" id="PF00015">
    <property type="entry name" value="MCPsignal"/>
    <property type="match status" value="1"/>
</dbReference>
<evidence type="ECO:0000256" key="2">
    <source>
        <dbReference type="ARBA" id="ARBA00023224"/>
    </source>
</evidence>
<dbReference type="GO" id="GO:0007165">
    <property type="term" value="P:signal transduction"/>
    <property type="evidence" value="ECO:0007669"/>
    <property type="project" value="UniProtKB-KW"/>
</dbReference>
<comment type="subcellular location">
    <subcellularLocation>
        <location evidence="1">Membrane</location>
    </subcellularLocation>
</comment>
<proteinExistence type="inferred from homology"/>
<evidence type="ECO:0000259" key="7">
    <source>
        <dbReference type="PROSITE" id="PS50885"/>
    </source>
</evidence>
<dbReference type="AlphaFoldDB" id="A0AA37WNS8"/>
<accession>A0AA37WNS8</accession>
<dbReference type="SUPFAM" id="SSF58104">
    <property type="entry name" value="Methyl-accepting chemotaxis protein (MCP) signaling domain"/>
    <property type="match status" value="1"/>
</dbReference>
<dbReference type="EMBL" id="BSPD01000092">
    <property type="protein sequence ID" value="GLS27875.1"/>
    <property type="molecule type" value="Genomic_DNA"/>
</dbReference>
<dbReference type="PANTHER" id="PTHR32089:SF112">
    <property type="entry name" value="LYSOZYME-LIKE PROTEIN-RELATED"/>
    <property type="match status" value="1"/>
</dbReference>
<evidence type="ECO:0000256" key="4">
    <source>
        <dbReference type="PROSITE-ProRule" id="PRU00284"/>
    </source>
</evidence>
<sequence>MSLKLRLLISSIVLLIFTITVLMLTTIQSARELSTETLTDLAKARLVNQNVQTKSALESYLSTIESQIRSKANNVSIKEIATDFIDAFNNYSLERLPLSAEDKDTLASYYHDEFSKQYTQANNKTLPNLTSLYNKLSEISELLQYDFIANPTYGLGEKDKLISLNNNTAYSALHEKHHPSLRFFLQEFGYYDIFIADANTGYIVYSVFKELDFATNLRNGPYSTSGIGKAFNAALNSNSNMVYFSDIQPYLPSYDALAGFISTPIYSNGNIIAVLIFQMPMDHIGNLLIHNKEWLERGFGASGETYLVNASGLLLNESRFFVEDFENYKKAISLKYPDIIRHIERKNTSIGIQPVESPSVKEALNGQSGFKLIKDYRDVPVFSAYSPVNIGNHKFALMAEIDEAEALAPAYNLAQDLTQNAILVACVIAIIAIASVLYLSSLMIKPLRNLGNTFSELSEGRGDLTVKVSVSGIPEIDRISNGFNDFITHIHHIIKQVQQKAYTAASASEKLTSVTDESSRLTTEQSEQIHSVIQALSDLNTSVDAVKNTTEDTRQQSLVAHENLLENRKRANAASDNIHLLVSLISDSSEVIGGLKSEVEKITGMLNVITSISDQTNLLALNAAIEAARAGDAGRGFSVVADEVRALATRSQESANEISKLVDIMTTSSDKSVERMERAAVSADGGIHLVDLVTKAMDELAENIDRVAAMADTVTESTNAERQLLKNLVGNIDVIKTMSSEVNRGTQHTADISKELSQIAEESHQLIQGFKL</sequence>
<evidence type="ECO:0000313" key="8">
    <source>
        <dbReference type="EMBL" id="GLS27875.1"/>
    </source>
</evidence>
<keyword evidence="9" id="KW-1185">Reference proteome</keyword>
<dbReference type="InterPro" id="IPR003660">
    <property type="entry name" value="HAMP_dom"/>
</dbReference>
<name>A0AA37WNS8_9GAMM</name>
<dbReference type="PROSITE" id="PS50885">
    <property type="entry name" value="HAMP"/>
    <property type="match status" value="1"/>
</dbReference>
<keyword evidence="5" id="KW-1133">Transmembrane helix</keyword>
<evidence type="ECO:0000313" key="9">
    <source>
        <dbReference type="Proteomes" id="UP001156870"/>
    </source>
</evidence>
<dbReference type="Gene3D" id="1.10.287.950">
    <property type="entry name" value="Methyl-accepting chemotaxis protein"/>
    <property type="match status" value="1"/>
</dbReference>
<feature type="domain" description="Methyl-accepting transducer" evidence="6">
    <location>
        <begin position="500"/>
        <end position="736"/>
    </location>
</feature>
<dbReference type="GO" id="GO:0006935">
    <property type="term" value="P:chemotaxis"/>
    <property type="evidence" value="ECO:0007669"/>
    <property type="project" value="UniProtKB-ARBA"/>
</dbReference>
<evidence type="ECO:0000259" key="6">
    <source>
        <dbReference type="PROSITE" id="PS50111"/>
    </source>
</evidence>
<dbReference type="CDD" id="cd06225">
    <property type="entry name" value="HAMP"/>
    <property type="match status" value="1"/>
</dbReference>
<evidence type="ECO:0000256" key="1">
    <source>
        <dbReference type="ARBA" id="ARBA00004370"/>
    </source>
</evidence>
<dbReference type="SMART" id="SM00304">
    <property type="entry name" value="HAMP"/>
    <property type="match status" value="1"/>
</dbReference>
<feature type="domain" description="HAMP" evidence="7">
    <location>
        <begin position="441"/>
        <end position="495"/>
    </location>
</feature>